<dbReference type="SUPFAM" id="SSF48726">
    <property type="entry name" value="Immunoglobulin"/>
    <property type="match status" value="3"/>
</dbReference>
<dbReference type="FunFam" id="2.60.40.10:FF:000032">
    <property type="entry name" value="palladin isoform X1"/>
    <property type="match status" value="1"/>
</dbReference>
<dbReference type="PROSITE" id="PS50835">
    <property type="entry name" value="IG_LIKE"/>
    <property type="match status" value="3"/>
</dbReference>
<evidence type="ECO:0000256" key="1">
    <source>
        <dbReference type="ARBA" id="ARBA00022729"/>
    </source>
</evidence>
<dbReference type="SMART" id="SM00409">
    <property type="entry name" value="IG"/>
    <property type="match status" value="2"/>
</dbReference>
<dbReference type="GO" id="GO:0008046">
    <property type="term" value="F:axon guidance receptor activity"/>
    <property type="evidence" value="ECO:0007669"/>
    <property type="project" value="TreeGrafter"/>
</dbReference>
<evidence type="ECO:0000313" key="5">
    <source>
        <dbReference type="EMBL" id="CEK73567.1"/>
    </source>
</evidence>
<protein>
    <recommendedName>
        <fullName evidence="4">Ig-like domain-containing protein</fullName>
    </recommendedName>
</protein>
<dbReference type="InterPro" id="IPR050958">
    <property type="entry name" value="Cell_Adh-Cytoskel_Orgn"/>
</dbReference>
<dbReference type="PANTHER" id="PTHR45080:SF8">
    <property type="entry name" value="IG-LIKE DOMAIN-CONTAINING PROTEIN"/>
    <property type="match status" value="1"/>
</dbReference>
<feature type="domain" description="Ig-like" evidence="4">
    <location>
        <begin position="68"/>
        <end position="148"/>
    </location>
</feature>
<dbReference type="CDD" id="cd00096">
    <property type="entry name" value="Ig"/>
    <property type="match status" value="1"/>
</dbReference>
<keyword evidence="2" id="KW-1015">Disulfide bond</keyword>
<dbReference type="SMART" id="SM00408">
    <property type="entry name" value="IGc2"/>
    <property type="match status" value="2"/>
</dbReference>
<dbReference type="InterPro" id="IPR036179">
    <property type="entry name" value="Ig-like_dom_sf"/>
</dbReference>
<evidence type="ECO:0000256" key="2">
    <source>
        <dbReference type="ARBA" id="ARBA00023157"/>
    </source>
</evidence>
<dbReference type="InterPro" id="IPR013783">
    <property type="entry name" value="Ig-like_fold"/>
</dbReference>
<gene>
    <name evidence="5" type="primary">ORF87265</name>
</gene>
<dbReference type="GO" id="GO:0030424">
    <property type="term" value="C:axon"/>
    <property type="evidence" value="ECO:0007669"/>
    <property type="project" value="TreeGrafter"/>
</dbReference>
<keyword evidence="1" id="KW-0732">Signal</keyword>
<feature type="non-terminal residue" evidence="5">
    <location>
        <position position="1"/>
    </location>
</feature>
<dbReference type="GO" id="GO:0005886">
    <property type="term" value="C:plasma membrane"/>
    <property type="evidence" value="ECO:0007669"/>
    <property type="project" value="TreeGrafter"/>
</dbReference>
<name>A0A0B6ZZ02_9EUPU</name>
<dbReference type="GO" id="GO:0007156">
    <property type="term" value="P:homophilic cell adhesion via plasma membrane adhesion molecules"/>
    <property type="evidence" value="ECO:0007669"/>
    <property type="project" value="TreeGrafter"/>
</dbReference>
<organism evidence="5">
    <name type="scientific">Arion vulgaris</name>
    <dbReference type="NCBI Taxonomy" id="1028688"/>
    <lineage>
        <taxon>Eukaryota</taxon>
        <taxon>Metazoa</taxon>
        <taxon>Spiralia</taxon>
        <taxon>Lophotrochozoa</taxon>
        <taxon>Mollusca</taxon>
        <taxon>Gastropoda</taxon>
        <taxon>Heterobranchia</taxon>
        <taxon>Euthyneura</taxon>
        <taxon>Panpulmonata</taxon>
        <taxon>Eupulmonata</taxon>
        <taxon>Stylommatophora</taxon>
        <taxon>Helicina</taxon>
        <taxon>Arionoidea</taxon>
        <taxon>Arionidae</taxon>
        <taxon>Arion</taxon>
    </lineage>
</organism>
<dbReference type="Pfam" id="PF13927">
    <property type="entry name" value="Ig_3"/>
    <property type="match status" value="1"/>
</dbReference>
<proteinExistence type="predicted"/>
<dbReference type="InterPro" id="IPR013098">
    <property type="entry name" value="Ig_I-set"/>
</dbReference>
<dbReference type="EMBL" id="HACG01026702">
    <property type="protein sequence ID" value="CEK73567.1"/>
    <property type="molecule type" value="Transcribed_RNA"/>
</dbReference>
<keyword evidence="3" id="KW-0393">Immunoglobulin domain</keyword>
<dbReference type="Gene3D" id="2.60.40.10">
    <property type="entry name" value="Immunoglobulins"/>
    <property type="match status" value="3"/>
</dbReference>
<evidence type="ECO:0000256" key="3">
    <source>
        <dbReference type="ARBA" id="ARBA00023319"/>
    </source>
</evidence>
<dbReference type="GO" id="GO:0043025">
    <property type="term" value="C:neuronal cell body"/>
    <property type="evidence" value="ECO:0007669"/>
    <property type="project" value="TreeGrafter"/>
</dbReference>
<dbReference type="InterPro" id="IPR007110">
    <property type="entry name" value="Ig-like_dom"/>
</dbReference>
<accession>A0A0B6ZZ02</accession>
<dbReference type="PANTHER" id="PTHR45080">
    <property type="entry name" value="CONTACTIN 5"/>
    <property type="match status" value="1"/>
</dbReference>
<dbReference type="InterPro" id="IPR003598">
    <property type="entry name" value="Ig_sub2"/>
</dbReference>
<feature type="domain" description="Ig-like" evidence="4">
    <location>
        <begin position="183"/>
        <end position="270"/>
    </location>
</feature>
<sequence>SGYPLPTFQWKKNGVLLDDTRETVKAFTNGTLHFKYFTDNDNGLYQCLATNKFGTSVSVKIPILNTKPPLKNNSNQHEPDQKNIEEGKPVAFTCTKTPVTIPKWNKKWYYVVESLEVLDTERVGTDSEGTLRFAYVVKDDEKSYICGVVPSVLTPKEYHTMYETMKLSVTKSDTGVAGKQISPSLGFKSNDIKANIGETVTLECFFNGRPVPTITWTSSRNKPIETGNTRLEVSPTHFGRKLIIRNLTEDDEGDFSCKADNGLVTQSRASASMLHLLLLKYLTRGLSQ</sequence>
<evidence type="ECO:0000259" key="4">
    <source>
        <dbReference type="PROSITE" id="PS50835"/>
    </source>
</evidence>
<dbReference type="InterPro" id="IPR003599">
    <property type="entry name" value="Ig_sub"/>
</dbReference>
<feature type="domain" description="Ig-like" evidence="4">
    <location>
        <begin position="1"/>
        <end position="58"/>
    </location>
</feature>
<dbReference type="Pfam" id="PF07679">
    <property type="entry name" value="I-set"/>
    <property type="match status" value="1"/>
</dbReference>
<reference evidence="5" key="1">
    <citation type="submission" date="2014-12" db="EMBL/GenBank/DDBJ databases">
        <title>Insight into the proteome of Arion vulgaris.</title>
        <authorList>
            <person name="Aradska J."/>
            <person name="Bulat T."/>
            <person name="Smidak R."/>
            <person name="Sarate P."/>
            <person name="Gangsoo J."/>
            <person name="Sialana F."/>
            <person name="Bilban M."/>
            <person name="Lubec G."/>
        </authorList>
    </citation>
    <scope>NUCLEOTIDE SEQUENCE</scope>
    <source>
        <tissue evidence="5">Skin</tissue>
    </source>
</reference>
<dbReference type="GO" id="GO:0050808">
    <property type="term" value="P:synapse organization"/>
    <property type="evidence" value="ECO:0007669"/>
    <property type="project" value="TreeGrafter"/>
</dbReference>
<dbReference type="AlphaFoldDB" id="A0A0B6ZZ02"/>